<dbReference type="AlphaFoldDB" id="A0A8T0SBG1"/>
<dbReference type="Proteomes" id="UP000823388">
    <property type="component" value="Chromosome 5N"/>
</dbReference>
<gene>
    <name evidence="2" type="ORF">PVAP13_5NG596107</name>
</gene>
<comment type="caution">
    <text evidence="2">The sequence shown here is derived from an EMBL/GenBank/DDBJ whole genome shotgun (WGS) entry which is preliminary data.</text>
</comment>
<accession>A0A8T0SBG1</accession>
<proteinExistence type="predicted"/>
<feature type="compositionally biased region" description="Pro residues" evidence="1">
    <location>
        <begin position="41"/>
        <end position="53"/>
    </location>
</feature>
<protein>
    <submittedName>
        <fullName evidence="2">Uncharacterized protein</fullName>
    </submittedName>
</protein>
<name>A0A8T0SBG1_PANVG</name>
<evidence type="ECO:0000313" key="2">
    <source>
        <dbReference type="EMBL" id="KAG2593996.1"/>
    </source>
</evidence>
<evidence type="ECO:0000313" key="3">
    <source>
        <dbReference type="Proteomes" id="UP000823388"/>
    </source>
</evidence>
<feature type="region of interest" description="Disordered" evidence="1">
    <location>
        <begin position="1"/>
        <end position="77"/>
    </location>
</feature>
<evidence type="ECO:0000256" key="1">
    <source>
        <dbReference type="SAM" id="MobiDB-lite"/>
    </source>
</evidence>
<reference evidence="2" key="1">
    <citation type="submission" date="2020-05" db="EMBL/GenBank/DDBJ databases">
        <title>WGS assembly of Panicum virgatum.</title>
        <authorList>
            <person name="Lovell J.T."/>
            <person name="Jenkins J."/>
            <person name="Shu S."/>
            <person name="Juenger T.E."/>
            <person name="Schmutz J."/>
        </authorList>
    </citation>
    <scope>NUCLEOTIDE SEQUENCE</scope>
    <source>
        <strain evidence="2">AP13</strain>
    </source>
</reference>
<organism evidence="2 3">
    <name type="scientific">Panicum virgatum</name>
    <name type="common">Blackwell switchgrass</name>
    <dbReference type="NCBI Taxonomy" id="38727"/>
    <lineage>
        <taxon>Eukaryota</taxon>
        <taxon>Viridiplantae</taxon>
        <taxon>Streptophyta</taxon>
        <taxon>Embryophyta</taxon>
        <taxon>Tracheophyta</taxon>
        <taxon>Spermatophyta</taxon>
        <taxon>Magnoliopsida</taxon>
        <taxon>Liliopsida</taxon>
        <taxon>Poales</taxon>
        <taxon>Poaceae</taxon>
        <taxon>PACMAD clade</taxon>
        <taxon>Panicoideae</taxon>
        <taxon>Panicodae</taxon>
        <taxon>Paniceae</taxon>
        <taxon>Panicinae</taxon>
        <taxon>Panicum</taxon>
        <taxon>Panicum sect. Hiantes</taxon>
    </lineage>
</organism>
<sequence length="216" mass="22346">MLSQVAVAPGPPPPPPGPHARRSPVSHPGPATTSEMERLPSPGPHGPTAPPRRNPARVRRPRPQYAPPSPRRPRHSTLPAAAASICAGRTLPLLMVRPLPPPTAMRSCARLHLPGAWPSPPSWLRAVPRSMARSSTASAPALVSLAGARRRLDALAAAREGAAARRGCSTASRCGSLTGPVPVPAPFVLLVGRCIACLLSLILHCIGSPAPDSSPS</sequence>
<keyword evidence="3" id="KW-1185">Reference proteome</keyword>
<feature type="compositionally biased region" description="Pro residues" evidence="1">
    <location>
        <begin position="9"/>
        <end position="18"/>
    </location>
</feature>
<dbReference type="EMBL" id="CM029046">
    <property type="protein sequence ID" value="KAG2593996.1"/>
    <property type="molecule type" value="Genomic_DNA"/>
</dbReference>